<comment type="similarity">
    <text evidence="1">Belongs to the PpiC/parvulin rotamase family.</text>
</comment>
<name>A0A1H6HAU3_MAGFU</name>
<evidence type="ECO:0000313" key="9">
    <source>
        <dbReference type="Proteomes" id="UP000182983"/>
    </source>
</evidence>
<reference evidence="9" key="1">
    <citation type="submission" date="2016-10" db="EMBL/GenBank/DDBJ databases">
        <authorList>
            <person name="Varghese N."/>
            <person name="Submissions S."/>
        </authorList>
    </citation>
    <scope>NUCLEOTIDE SEQUENCE [LARGE SCALE GENOMIC DNA]</scope>
    <source>
        <strain evidence="9">DSM 13234</strain>
    </source>
</reference>
<dbReference type="PANTHER" id="PTHR47245">
    <property type="entry name" value="PEPTIDYLPROLYL ISOMERASE"/>
    <property type="match status" value="1"/>
</dbReference>
<dbReference type="RefSeq" id="WP_211656735.1">
    <property type="nucleotide sequence ID" value="NZ_FNWO01000004.1"/>
</dbReference>
<evidence type="ECO:0000256" key="5">
    <source>
        <dbReference type="PROSITE-ProRule" id="PRU00278"/>
    </source>
</evidence>
<feature type="domain" description="PpiC" evidence="7">
    <location>
        <begin position="136"/>
        <end position="234"/>
    </location>
</feature>
<evidence type="ECO:0000256" key="6">
    <source>
        <dbReference type="SAM" id="SignalP"/>
    </source>
</evidence>
<organism evidence="8 9">
    <name type="scientific">Magnetospirillum fulvum</name>
    <name type="common">Rhodospirillum fulvum</name>
    <dbReference type="NCBI Taxonomy" id="1082"/>
    <lineage>
        <taxon>Bacteria</taxon>
        <taxon>Pseudomonadati</taxon>
        <taxon>Pseudomonadota</taxon>
        <taxon>Alphaproteobacteria</taxon>
        <taxon>Rhodospirillales</taxon>
        <taxon>Rhodospirillaceae</taxon>
        <taxon>Magnetospirillum</taxon>
    </lineage>
</organism>
<evidence type="ECO:0000313" key="8">
    <source>
        <dbReference type="EMBL" id="SEH32927.1"/>
    </source>
</evidence>
<feature type="chain" id="PRO_5010209250" description="Parvulin-like PPIase" evidence="6">
    <location>
        <begin position="23"/>
        <end position="292"/>
    </location>
</feature>
<dbReference type="Pfam" id="PF13145">
    <property type="entry name" value="Rotamase_2"/>
    <property type="match status" value="1"/>
</dbReference>
<gene>
    <name evidence="8" type="ORF">SAMN04244559_01360</name>
</gene>
<evidence type="ECO:0000256" key="4">
    <source>
        <dbReference type="ARBA" id="ARBA00031484"/>
    </source>
</evidence>
<dbReference type="InterPro" id="IPR027304">
    <property type="entry name" value="Trigger_fact/SurA_dom_sf"/>
</dbReference>
<keyword evidence="5" id="KW-0697">Rotamase</keyword>
<sequence length="292" mass="31555">MISFRSALALGLILAAASPATAADVVARIGGTDVTTDDVRAYVETLSPSDQAALAKDPALVSQAVRAYLARQLVLKEAKDKKFDQQATTKAQLERVREAALIEAYLQSVAKVPDGFPSDSDLQAAYDANKTAFLAPRQYRLAQIFIAAPKGDKTAEDKGKARLDEVMKKLKGRGADFTAIAREFSDSGSDSEIGWVAEPQIVPEIRQAAAGLGTDAVSEPIRLDDGWHFIKLLETKPSGTRPFAEVRDALAERLRQTRSGQLRQAYLAKLTQQNPMPINELALAKLAPKAPK</sequence>
<dbReference type="SUPFAM" id="SSF109998">
    <property type="entry name" value="Triger factor/SurA peptide-binding domain-like"/>
    <property type="match status" value="1"/>
</dbReference>
<keyword evidence="5 8" id="KW-0413">Isomerase</keyword>
<proteinExistence type="inferred from homology"/>
<evidence type="ECO:0000256" key="2">
    <source>
        <dbReference type="ARBA" id="ARBA00018370"/>
    </source>
</evidence>
<dbReference type="Gene3D" id="3.10.50.40">
    <property type="match status" value="1"/>
</dbReference>
<dbReference type="EMBL" id="FNWO01000004">
    <property type="protein sequence ID" value="SEH32927.1"/>
    <property type="molecule type" value="Genomic_DNA"/>
</dbReference>
<dbReference type="InterPro" id="IPR000297">
    <property type="entry name" value="PPIase_PpiC"/>
</dbReference>
<dbReference type="GO" id="GO:0003755">
    <property type="term" value="F:peptidyl-prolyl cis-trans isomerase activity"/>
    <property type="evidence" value="ECO:0007669"/>
    <property type="project" value="UniProtKB-KW"/>
</dbReference>
<evidence type="ECO:0000256" key="3">
    <source>
        <dbReference type="ARBA" id="ARBA00030642"/>
    </source>
</evidence>
<dbReference type="PROSITE" id="PS50198">
    <property type="entry name" value="PPIC_PPIASE_2"/>
    <property type="match status" value="1"/>
</dbReference>
<feature type="signal peptide" evidence="6">
    <location>
        <begin position="1"/>
        <end position="22"/>
    </location>
</feature>
<dbReference type="AlphaFoldDB" id="A0A1H6HAU3"/>
<dbReference type="InterPro" id="IPR046357">
    <property type="entry name" value="PPIase_dom_sf"/>
</dbReference>
<accession>A0A1H6HAU3</accession>
<protein>
    <recommendedName>
        <fullName evidence="2">Parvulin-like PPIase</fullName>
    </recommendedName>
    <alternativeName>
        <fullName evidence="3">Peptidyl-prolyl cis-trans isomerase plp</fullName>
    </alternativeName>
    <alternativeName>
        <fullName evidence="4">Rotamase plp</fullName>
    </alternativeName>
</protein>
<keyword evidence="9" id="KW-1185">Reference proteome</keyword>
<dbReference type="PANTHER" id="PTHR47245:SF3">
    <property type="entry name" value="PEPTIDYL-PROLYL CIS-TRANS ISOMERASE, PPIC-TYPE-RELATED"/>
    <property type="match status" value="1"/>
</dbReference>
<dbReference type="Proteomes" id="UP000182983">
    <property type="component" value="Unassembled WGS sequence"/>
</dbReference>
<keyword evidence="6" id="KW-0732">Signal</keyword>
<dbReference type="SUPFAM" id="SSF54534">
    <property type="entry name" value="FKBP-like"/>
    <property type="match status" value="1"/>
</dbReference>
<evidence type="ECO:0000259" key="7">
    <source>
        <dbReference type="PROSITE" id="PS50198"/>
    </source>
</evidence>
<dbReference type="InterPro" id="IPR050245">
    <property type="entry name" value="PrsA_foldase"/>
</dbReference>
<evidence type="ECO:0000256" key="1">
    <source>
        <dbReference type="ARBA" id="ARBA00007656"/>
    </source>
</evidence>